<evidence type="ECO:0000313" key="2">
    <source>
        <dbReference type="EMBL" id="MBC3917296.1"/>
    </source>
</evidence>
<keyword evidence="3" id="KW-1185">Reference proteome</keyword>
<accession>A0ABR6ZN21</accession>
<dbReference type="RefSeq" id="WP_186946529.1">
    <property type="nucleotide sequence ID" value="NZ_JACOGF010000003.1"/>
</dbReference>
<keyword evidence="1" id="KW-0812">Transmembrane</keyword>
<name>A0ABR6ZN21_9BURK</name>
<evidence type="ECO:0008006" key="4">
    <source>
        <dbReference type="Google" id="ProtNLM"/>
    </source>
</evidence>
<proteinExistence type="predicted"/>
<sequence>MRPVQIDFAENNNPWRWDMRNRGVQAFLLLMSLALCVAILIWHGWQGMQGERVRLDEQHAQMQSGQGAELDQVRKQPGNDETLLLRQSEFLRNLRWEAIFQAFEAAPGAGLDAFEPELTRGVVRVQAHVGDVLAMQAYLRELQKSPVFLRVNLLRHETQETRVNFHFEAILAEPYRLPVAEVREAS</sequence>
<dbReference type="EMBL" id="JACOGF010000003">
    <property type="protein sequence ID" value="MBC3917296.1"/>
    <property type="molecule type" value="Genomic_DNA"/>
</dbReference>
<organism evidence="2 3">
    <name type="scientific">Undibacterium hunanense</name>
    <dbReference type="NCBI Taxonomy" id="2762292"/>
    <lineage>
        <taxon>Bacteria</taxon>
        <taxon>Pseudomonadati</taxon>
        <taxon>Pseudomonadota</taxon>
        <taxon>Betaproteobacteria</taxon>
        <taxon>Burkholderiales</taxon>
        <taxon>Oxalobacteraceae</taxon>
        <taxon>Undibacterium</taxon>
    </lineage>
</organism>
<dbReference type="Proteomes" id="UP000650424">
    <property type="component" value="Unassembled WGS sequence"/>
</dbReference>
<evidence type="ECO:0000256" key="1">
    <source>
        <dbReference type="SAM" id="Phobius"/>
    </source>
</evidence>
<reference evidence="2 3" key="1">
    <citation type="submission" date="2020-08" db="EMBL/GenBank/DDBJ databases">
        <title>Novel species isolated from subtropical streams in China.</title>
        <authorList>
            <person name="Lu H."/>
        </authorList>
    </citation>
    <scope>NUCLEOTIDE SEQUENCE [LARGE SCALE GENOMIC DNA]</scope>
    <source>
        <strain evidence="2 3">CY18W</strain>
    </source>
</reference>
<keyword evidence="1" id="KW-1133">Transmembrane helix</keyword>
<keyword evidence="1" id="KW-0472">Membrane</keyword>
<protein>
    <recommendedName>
        <fullName evidence="4">Type IV pilus assembly protein PilN</fullName>
    </recommendedName>
</protein>
<gene>
    <name evidence="2" type="ORF">H8L32_07405</name>
</gene>
<comment type="caution">
    <text evidence="2">The sequence shown here is derived from an EMBL/GenBank/DDBJ whole genome shotgun (WGS) entry which is preliminary data.</text>
</comment>
<feature type="transmembrane region" description="Helical" evidence="1">
    <location>
        <begin position="24"/>
        <end position="45"/>
    </location>
</feature>
<evidence type="ECO:0000313" key="3">
    <source>
        <dbReference type="Proteomes" id="UP000650424"/>
    </source>
</evidence>